<dbReference type="PANTHER" id="PTHR43029:SF10">
    <property type="entry name" value="AMMONIUM TRANSPORTER MEP2"/>
    <property type="match status" value="1"/>
</dbReference>
<protein>
    <recommendedName>
        <fullName evidence="8">Ammonium transporter</fullName>
    </recommendedName>
</protein>
<sequence length="223" mass="24010">MSEPSASVLAAGASLEVSPGDTGWVLICAALVLFMTPGLALFYAGMVSKRNVLTMMQQNIVPIGIVTLTWVVIGYTLAFGPSKGGVTGDLELFGLSDLGSVPTNPRHVVDAATHLAIPTLAFVAYQMMFAIITPALITGAVVGRLKAFGWVVFLIAWSVVVYPPITHWLWNPGGWLVKLGAQDWAAELWCTRRREPPWSRCCWCSAGGRCSGTALRCRTRSRS</sequence>
<keyword evidence="12" id="KW-1185">Reference proteome</keyword>
<dbReference type="Gene3D" id="1.10.3430.10">
    <property type="entry name" value="Ammonium transporter AmtB like domains"/>
    <property type="match status" value="1"/>
</dbReference>
<evidence type="ECO:0000256" key="3">
    <source>
        <dbReference type="ARBA" id="ARBA00022448"/>
    </source>
</evidence>
<evidence type="ECO:0000256" key="5">
    <source>
        <dbReference type="ARBA" id="ARBA00022989"/>
    </source>
</evidence>
<evidence type="ECO:0000259" key="10">
    <source>
        <dbReference type="Pfam" id="PF00909"/>
    </source>
</evidence>
<comment type="caution">
    <text evidence="11">The sequence shown here is derived from an EMBL/GenBank/DDBJ whole genome shotgun (WGS) entry which is preliminary data.</text>
</comment>
<evidence type="ECO:0000256" key="6">
    <source>
        <dbReference type="ARBA" id="ARBA00023136"/>
    </source>
</evidence>
<dbReference type="PANTHER" id="PTHR43029">
    <property type="entry name" value="AMMONIUM TRANSPORTER MEP2"/>
    <property type="match status" value="1"/>
</dbReference>
<evidence type="ECO:0000256" key="8">
    <source>
        <dbReference type="ARBA" id="ARBA00050025"/>
    </source>
</evidence>
<dbReference type="SUPFAM" id="SSF111352">
    <property type="entry name" value="Ammonium transporter"/>
    <property type="match status" value="1"/>
</dbReference>
<feature type="domain" description="Ammonium transporter AmtB-like" evidence="10">
    <location>
        <begin position="24"/>
        <end position="186"/>
    </location>
</feature>
<evidence type="ECO:0000256" key="7">
    <source>
        <dbReference type="ARBA" id="ARBA00023177"/>
    </source>
</evidence>
<evidence type="ECO:0000256" key="4">
    <source>
        <dbReference type="ARBA" id="ARBA00022692"/>
    </source>
</evidence>
<accession>A0ABN3H1I8</accession>
<dbReference type="InterPro" id="IPR029020">
    <property type="entry name" value="Ammonium/urea_transptr"/>
</dbReference>
<keyword evidence="7" id="KW-0924">Ammonia transport</keyword>
<evidence type="ECO:0000313" key="11">
    <source>
        <dbReference type="EMBL" id="GAA2365341.1"/>
    </source>
</evidence>
<keyword evidence="4 9" id="KW-0812">Transmembrane</keyword>
<dbReference type="InterPro" id="IPR024041">
    <property type="entry name" value="NH4_transpt_AmtB-like_dom"/>
</dbReference>
<dbReference type="EMBL" id="BAAARB010000001">
    <property type="protein sequence ID" value="GAA2365341.1"/>
    <property type="molecule type" value="Genomic_DNA"/>
</dbReference>
<organism evidence="11 12">
    <name type="scientific">Gordonia cholesterolivorans</name>
    <dbReference type="NCBI Taxonomy" id="559625"/>
    <lineage>
        <taxon>Bacteria</taxon>
        <taxon>Bacillati</taxon>
        <taxon>Actinomycetota</taxon>
        <taxon>Actinomycetes</taxon>
        <taxon>Mycobacteriales</taxon>
        <taxon>Gordoniaceae</taxon>
        <taxon>Gordonia</taxon>
    </lineage>
</organism>
<reference evidence="11 12" key="1">
    <citation type="journal article" date="2019" name="Int. J. Syst. Evol. Microbiol.">
        <title>The Global Catalogue of Microorganisms (GCM) 10K type strain sequencing project: providing services to taxonomists for standard genome sequencing and annotation.</title>
        <authorList>
            <consortium name="The Broad Institute Genomics Platform"/>
            <consortium name="The Broad Institute Genome Sequencing Center for Infectious Disease"/>
            <person name="Wu L."/>
            <person name="Ma J."/>
        </authorList>
    </citation>
    <scope>NUCLEOTIDE SEQUENCE [LARGE SCALE GENOMIC DNA]</scope>
    <source>
        <strain evidence="11 12">JCM 16227</strain>
    </source>
</reference>
<evidence type="ECO:0000256" key="9">
    <source>
        <dbReference type="SAM" id="Phobius"/>
    </source>
</evidence>
<comment type="subcellular location">
    <subcellularLocation>
        <location evidence="1">Membrane</location>
        <topology evidence="1">Multi-pass membrane protein</topology>
    </subcellularLocation>
</comment>
<feature type="transmembrane region" description="Helical" evidence="9">
    <location>
        <begin position="59"/>
        <end position="78"/>
    </location>
</feature>
<keyword evidence="3" id="KW-0813">Transport</keyword>
<comment type="similarity">
    <text evidence="2">Belongs to the ammonia transporter channel (TC 1.A.11.2) family.</text>
</comment>
<dbReference type="Pfam" id="PF00909">
    <property type="entry name" value="Ammonium_transp"/>
    <property type="match status" value="1"/>
</dbReference>
<evidence type="ECO:0000313" key="12">
    <source>
        <dbReference type="Proteomes" id="UP001501170"/>
    </source>
</evidence>
<feature type="transmembrane region" description="Helical" evidence="9">
    <location>
        <begin position="115"/>
        <end position="136"/>
    </location>
</feature>
<feature type="transmembrane region" description="Helical" evidence="9">
    <location>
        <begin position="24"/>
        <end position="47"/>
    </location>
</feature>
<dbReference type="Proteomes" id="UP001501170">
    <property type="component" value="Unassembled WGS sequence"/>
</dbReference>
<proteinExistence type="inferred from homology"/>
<evidence type="ECO:0000256" key="1">
    <source>
        <dbReference type="ARBA" id="ARBA00004141"/>
    </source>
</evidence>
<evidence type="ECO:0000256" key="2">
    <source>
        <dbReference type="ARBA" id="ARBA00005887"/>
    </source>
</evidence>
<keyword evidence="5 9" id="KW-1133">Transmembrane helix</keyword>
<name>A0ABN3H1I8_9ACTN</name>
<keyword evidence="6 9" id="KW-0472">Membrane</keyword>
<dbReference type="InterPro" id="IPR001905">
    <property type="entry name" value="Ammonium_transpt"/>
</dbReference>
<feature type="transmembrane region" description="Helical" evidence="9">
    <location>
        <begin position="148"/>
        <end position="170"/>
    </location>
</feature>
<gene>
    <name evidence="11" type="ORF">GCM10009855_00730</name>
</gene>